<dbReference type="SUPFAM" id="SSF55811">
    <property type="entry name" value="Nudix"/>
    <property type="match status" value="1"/>
</dbReference>
<dbReference type="InterPro" id="IPR000086">
    <property type="entry name" value="NUDIX_hydrolase_dom"/>
</dbReference>
<dbReference type="RefSeq" id="WP_112256645.1">
    <property type="nucleotide sequence ID" value="NZ_QMIG01000001.1"/>
</dbReference>
<protein>
    <submittedName>
        <fullName evidence="4">DNA mismatch repair protein MutT</fullName>
    </submittedName>
</protein>
<comment type="caution">
    <text evidence="4">The sequence shown here is derived from an EMBL/GenBank/DDBJ whole genome shotgun (WGS) entry which is preliminary data.</text>
</comment>
<evidence type="ECO:0000313" key="4">
    <source>
        <dbReference type="EMBL" id="RAW18934.1"/>
    </source>
</evidence>
<dbReference type="PROSITE" id="PS51462">
    <property type="entry name" value="NUDIX"/>
    <property type="match status" value="1"/>
</dbReference>
<dbReference type="OrthoDB" id="21342at2"/>
<proteinExistence type="predicted"/>
<dbReference type="InterPro" id="IPR020084">
    <property type="entry name" value="NUDIX_hydrolase_CS"/>
</dbReference>
<evidence type="ECO:0000256" key="1">
    <source>
        <dbReference type="ARBA" id="ARBA00001946"/>
    </source>
</evidence>
<sequence>MVDRFRLVPAAYVVMRRDDGAGRVLLQLRKDTGFMDGYWAVAAAGHVEDGESVFDAACREVAEEVGVTVEVHELTSLCVMHRTRTGGAPIDQRVDFFFECRRWRGEPYLVEPDKAADLQWFALDALPHPVVPHELLVLEHVRAGHVPPVLAYGFDTSDPG</sequence>
<evidence type="ECO:0000256" key="2">
    <source>
        <dbReference type="ARBA" id="ARBA00022801"/>
    </source>
</evidence>
<feature type="domain" description="Nudix hydrolase" evidence="3">
    <location>
        <begin position="6"/>
        <end position="143"/>
    </location>
</feature>
<dbReference type="EMBL" id="QMIG01000001">
    <property type="protein sequence ID" value="RAW18934.1"/>
    <property type="molecule type" value="Genomic_DNA"/>
</dbReference>
<keyword evidence="5" id="KW-1185">Reference proteome</keyword>
<name>A0A329R2R0_9ACTN</name>
<dbReference type="CDD" id="cd04683">
    <property type="entry name" value="NUDIX_Hydrolase"/>
    <property type="match status" value="1"/>
</dbReference>
<dbReference type="GO" id="GO:0016787">
    <property type="term" value="F:hydrolase activity"/>
    <property type="evidence" value="ECO:0007669"/>
    <property type="project" value="UniProtKB-KW"/>
</dbReference>
<keyword evidence="2" id="KW-0378">Hydrolase</keyword>
<comment type="cofactor">
    <cofactor evidence="1">
        <name>Mg(2+)</name>
        <dbReference type="ChEBI" id="CHEBI:18420"/>
    </cofactor>
</comment>
<dbReference type="PANTHER" id="PTHR43046:SF16">
    <property type="entry name" value="ADP-RIBOSE PYROPHOSPHATASE YJHB-RELATED"/>
    <property type="match status" value="1"/>
</dbReference>
<reference evidence="4 5" key="1">
    <citation type="submission" date="2018-06" db="EMBL/GenBank/DDBJ databases">
        <title>Phytoactinopolyspora halophila sp. nov., a novel halophilic actinomycete isolated from a saline soil in China.</title>
        <authorList>
            <person name="Tang S.-K."/>
        </authorList>
    </citation>
    <scope>NUCLEOTIDE SEQUENCE [LARGE SCALE GENOMIC DNA]</scope>
    <source>
        <strain evidence="4 5">YIM 96934</strain>
    </source>
</reference>
<organism evidence="4 5">
    <name type="scientific">Phytoactinopolyspora halophila</name>
    <dbReference type="NCBI Taxonomy" id="1981511"/>
    <lineage>
        <taxon>Bacteria</taxon>
        <taxon>Bacillati</taxon>
        <taxon>Actinomycetota</taxon>
        <taxon>Actinomycetes</taxon>
        <taxon>Jiangellales</taxon>
        <taxon>Jiangellaceae</taxon>
        <taxon>Phytoactinopolyspora</taxon>
    </lineage>
</organism>
<evidence type="ECO:0000313" key="5">
    <source>
        <dbReference type="Proteomes" id="UP000250462"/>
    </source>
</evidence>
<accession>A0A329R2R0</accession>
<dbReference type="AlphaFoldDB" id="A0A329R2R0"/>
<dbReference type="PROSITE" id="PS00893">
    <property type="entry name" value="NUDIX_BOX"/>
    <property type="match status" value="1"/>
</dbReference>
<dbReference type="Pfam" id="PF00293">
    <property type="entry name" value="NUDIX"/>
    <property type="match status" value="1"/>
</dbReference>
<dbReference type="PANTHER" id="PTHR43046">
    <property type="entry name" value="GDP-MANNOSE MANNOSYL HYDROLASE"/>
    <property type="match status" value="1"/>
</dbReference>
<dbReference type="Proteomes" id="UP000250462">
    <property type="component" value="Unassembled WGS sequence"/>
</dbReference>
<evidence type="ECO:0000259" key="3">
    <source>
        <dbReference type="PROSITE" id="PS51462"/>
    </source>
</evidence>
<gene>
    <name evidence="4" type="ORF">DPM12_00435</name>
</gene>
<dbReference type="Gene3D" id="3.90.79.10">
    <property type="entry name" value="Nucleoside Triphosphate Pyrophosphohydrolase"/>
    <property type="match status" value="1"/>
</dbReference>
<dbReference type="InterPro" id="IPR015797">
    <property type="entry name" value="NUDIX_hydrolase-like_dom_sf"/>
</dbReference>